<keyword evidence="2" id="KW-1185">Reference proteome</keyword>
<proteinExistence type="predicted"/>
<gene>
    <name evidence="1" type="ORF">GLOIN_2v1766400</name>
</gene>
<name>A0A2P4QMF6_RHIID</name>
<dbReference type="Proteomes" id="UP000018888">
    <property type="component" value="Unassembled WGS sequence"/>
</dbReference>
<reference evidence="1 2" key="1">
    <citation type="journal article" date="2013" name="Proc. Natl. Acad. Sci. U.S.A.">
        <title>Genome of an arbuscular mycorrhizal fungus provides insight into the oldest plant symbiosis.</title>
        <authorList>
            <person name="Tisserant E."/>
            <person name="Malbreil M."/>
            <person name="Kuo A."/>
            <person name="Kohler A."/>
            <person name="Symeonidi A."/>
            <person name="Balestrini R."/>
            <person name="Charron P."/>
            <person name="Duensing N."/>
            <person name="Frei Dit Frey N."/>
            <person name="Gianinazzi-Pearson V."/>
            <person name="Gilbert L.B."/>
            <person name="Handa Y."/>
            <person name="Herr J.R."/>
            <person name="Hijri M."/>
            <person name="Koul R."/>
            <person name="Kawaguchi M."/>
            <person name="Krajinski F."/>
            <person name="Lammers P.J."/>
            <person name="Masclaux F.G."/>
            <person name="Murat C."/>
            <person name="Morin E."/>
            <person name="Ndikumana S."/>
            <person name="Pagni M."/>
            <person name="Petitpierre D."/>
            <person name="Requena N."/>
            <person name="Rosikiewicz P."/>
            <person name="Riley R."/>
            <person name="Saito K."/>
            <person name="San Clemente H."/>
            <person name="Shapiro H."/>
            <person name="van Tuinen D."/>
            <person name="Becard G."/>
            <person name="Bonfante P."/>
            <person name="Paszkowski U."/>
            <person name="Shachar-Hill Y.Y."/>
            <person name="Tuskan G.A."/>
            <person name="Young P.W."/>
            <person name="Sanders I.R."/>
            <person name="Henrissat B."/>
            <person name="Rensing S.A."/>
            <person name="Grigoriev I.V."/>
            <person name="Corradi N."/>
            <person name="Roux C."/>
            <person name="Martin F."/>
        </authorList>
    </citation>
    <scope>NUCLEOTIDE SEQUENCE [LARGE SCALE GENOMIC DNA]</scope>
    <source>
        <strain evidence="1 2">DAOM 197198</strain>
    </source>
</reference>
<reference evidence="1 2" key="2">
    <citation type="journal article" date="2018" name="New Phytol.">
        <title>High intraspecific genome diversity in the model arbuscular mycorrhizal symbiont Rhizophagus irregularis.</title>
        <authorList>
            <person name="Chen E.C.H."/>
            <person name="Morin E."/>
            <person name="Beaudet D."/>
            <person name="Noel J."/>
            <person name="Yildirir G."/>
            <person name="Ndikumana S."/>
            <person name="Charron P."/>
            <person name="St-Onge C."/>
            <person name="Giorgi J."/>
            <person name="Kruger M."/>
            <person name="Marton T."/>
            <person name="Ropars J."/>
            <person name="Grigoriev I.V."/>
            <person name="Hainaut M."/>
            <person name="Henrissat B."/>
            <person name="Roux C."/>
            <person name="Martin F."/>
            <person name="Corradi N."/>
        </authorList>
    </citation>
    <scope>NUCLEOTIDE SEQUENCE [LARGE SCALE GENOMIC DNA]</scope>
    <source>
        <strain evidence="1 2">DAOM 197198</strain>
    </source>
</reference>
<organism evidence="1 2">
    <name type="scientific">Rhizophagus irregularis (strain DAOM 181602 / DAOM 197198 / MUCL 43194)</name>
    <name type="common">Arbuscular mycorrhizal fungus</name>
    <name type="synonym">Glomus intraradices</name>
    <dbReference type="NCBI Taxonomy" id="747089"/>
    <lineage>
        <taxon>Eukaryota</taxon>
        <taxon>Fungi</taxon>
        <taxon>Fungi incertae sedis</taxon>
        <taxon>Mucoromycota</taxon>
        <taxon>Glomeromycotina</taxon>
        <taxon>Glomeromycetes</taxon>
        <taxon>Glomerales</taxon>
        <taxon>Glomeraceae</taxon>
        <taxon>Rhizophagus</taxon>
    </lineage>
</organism>
<sequence>MSKNTKKFPMFSMLLDVDSYDVLIKDIKSNNLHQEISKQLRIKYLSNSAQELDEVEGKMFVDTRAPKTTICEEVLRSFNLTISDAKNPIKVTLNKRPTKVELSPSESNFNDLNLLGADFLDLYDAQLFADYGESYFTIKFKNITNEKTVTNYTANTTDINPIVFAGPIFILLVLNQLPRSIKNDIWRRLTTRKYPLKVEEASSIHPVVEELLNREVANYLKKKDRQRLKTTANSTPGGNDTLNRLVLFEQSLSEREKEMTDRENLLHQREEEYTKKLEHAKLEIQKTITNKIKMENNVYLSAESQQKILSLYDLFTSFVPSQALDSTIEPKTYSNAYERDSWYDLRRGVENDPEIRKKYTFRKNSVTQELYIPSRNSPRSNREWDKTIEKIHIFAKSKGYRDSSGATKGRKLDKERFTTIHVHKKFNVPNWGRDKSLITRNIQFNKRKVITIHFDSDSEDDCNENTEDNKKNIQNNLNFKELEYRGKNFALKERKIALRDILPQIQMSIFSPSVPENCTIKGIATSICLKELTKTQL</sequence>
<evidence type="ECO:0000313" key="1">
    <source>
        <dbReference type="EMBL" id="POG78788.1"/>
    </source>
</evidence>
<evidence type="ECO:0000313" key="2">
    <source>
        <dbReference type="Proteomes" id="UP000018888"/>
    </source>
</evidence>
<dbReference type="EMBL" id="AUPC02000030">
    <property type="protein sequence ID" value="POG78788.1"/>
    <property type="molecule type" value="Genomic_DNA"/>
</dbReference>
<comment type="caution">
    <text evidence="1">The sequence shown here is derived from an EMBL/GenBank/DDBJ whole genome shotgun (WGS) entry which is preliminary data.</text>
</comment>
<dbReference type="AlphaFoldDB" id="A0A2P4QMF6"/>
<protein>
    <submittedName>
        <fullName evidence="1">Uncharacterized protein</fullName>
    </submittedName>
</protein>
<dbReference type="VEuPathDB" id="FungiDB:RhiirFUN_019933"/>
<accession>A0A2P4QMF6</accession>
<dbReference type="VEuPathDB" id="FungiDB:RhiirFUN_019931"/>